<dbReference type="EC" id="3.1.2.-" evidence="4"/>
<dbReference type="GO" id="GO:0061522">
    <property type="term" value="F:1,4-dihydroxy-2-naphthoyl-CoA thioesterase activity"/>
    <property type="evidence" value="ECO:0007669"/>
    <property type="project" value="TreeGrafter"/>
</dbReference>
<evidence type="ECO:0000313" key="5">
    <source>
        <dbReference type="Proteomes" id="UP000683507"/>
    </source>
</evidence>
<dbReference type="NCBIfam" id="TIGR00369">
    <property type="entry name" value="unchar_dom_1"/>
    <property type="match status" value="1"/>
</dbReference>
<dbReference type="PANTHER" id="PTHR43240:SF5">
    <property type="entry name" value="1,4-DIHYDROXY-2-NAPHTHOYL-COA THIOESTERASE 1"/>
    <property type="match status" value="1"/>
</dbReference>
<dbReference type="EMBL" id="OU015584">
    <property type="protein sequence ID" value="CAG5085235.1"/>
    <property type="molecule type" value="Genomic_DNA"/>
</dbReference>
<evidence type="ECO:0000313" key="4">
    <source>
        <dbReference type="EMBL" id="CAG5085235.1"/>
    </source>
</evidence>
<dbReference type="PANTHER" id="PTHR43240">
    <property type="entry name" value="1,4-DIHYDROXY-2-NAPHTHOYL-COA THIOESTERASE 1"/>
    <property type="match status" value="1"/>
</dbReference>
<proteinExistence type="inferred from homology"/>
<dbReference type="Proteomes" id="UP000683507">
    <property type="component" value="Chromosome"/>
</dbReference>
<accession>A0A916JP81</accession>
<evidence type="ECO:0000256" key="1">
    <source>
        <dbReference type="ARBA" id="ARBA00008324"/>
    </source>
</evidence>
<dbReference type="Gene3D" id="3.10.129.10">
    <property type="entry name" value="Hotdog Thioesterase"/>
    <property type="match status" value="1"/>
</dbReference>
<dbReference type="SUPFAM" id="SSF54637">
    <property type="entry name" value="Thioesterase/thiol ester dehydrase-isomerase"/>
    <property type="match status" value="1"/>
</dbReference>
<comment type="similarity">
    <text evidence="1">Belongs to the thioesterase PaaI family.</text>
</comment>
<keyword evidence="2 4" id="KW-0378">Hydrolase</keyword>
<reference evidence="4" key="1">
    <citation type="submission" date="2021-04" db="EMBL/GenBank/DDBJ databases">
        <authorList>
            <person name="Rodrigo-Torres L."/>
            <person name="Arahal R. D."/>
            <person name="Lucena T."/>
        </authorList>
    </citation>
    <scope>NUCLEOTIDE SEQUENCE</scope>
    <source>
        <strain evidence="4">AS29M-1</strain>
    </source>
</reference>
<gene>
    <name evidence="4" type="ORF">CRYO30217_02695</name>
</gene>
<dbReference type="AlphaFoldDB" id="A0A916JP81"/>
<sequence length="139" mass="15330">MLPKDISLKQLNAINKGTLMESLGIEFTEIRDKSLKASMPVDERTFQPMGLLHGGANVALAESLGSVGTYLMIDTKTHYGVCIEINANHVGSVMKGSVVGTASLLHKGKTTHIWNVEIRDESERLISYSRMTIMILERK</sequence>
<dbReference type="RefSeq" id="WP_258542903.1">
    <property type="nucleotide sequence ID" value="NZ_OU015584.1"/>
</dbReference>
<evidence type="ECO:0000256" key="2">
    <source>
        <dbReference type="ARBA" id="ARBA00022801"/>
    </source>
</evidence>
<organism evidence="4 5">
    <name type="scientific">Parvicella tangerina</name>
    <dbReference type="NCBI Taxonomy" id="2829795"/>
    <lineage>
        <taxon>Bacteria</taxon>
        <taxon>Pseudomonadati</taxon>
        <taxon>Bacteroidota</taxon>
        <taxon>Flavobacteriia</taxon>
        <taxon>Flavobacteriales</taxon>
        <taxon>Parvicellaceae</taxon>
        <taxon>Parvicella</taxon>
    </lineage>
</organism>
<dbReference type="InterPro" id="IPR006683">
    <property type="entry name" value="Thioestr_dom"/>
</dbReference>
<dbReference type="CDD" id="cd03443">
    <property type="entry name" value="PaaI_thioesterase"/>
    <property type="match status" value="1"/>
</dbReference>
<keyword evidence="5" id="KW-1185">Reference proteome</keyword>
<evidence type="ECO:0000259" key="3">
    <source>
        <dbReference type="Pfam" id="PF03061"/>
    </source>
</evidence>
<dbReference type="InterPro" id="IPR003736">
    <property type="entry name" value="PAAI_dom"/>
</dbReference>
<dbReference type="GO" id="GO:0005829">
    <property type="term" value="C:cytosol"/>
    <property type="evidence" value="ECO:0007669"/>
    <property type="project" value="TreeGrafter"/>
</dbReference>
<dbReference type="InterPro" id="IPR029069">
    <property type="entry name" value="HotDog_dom_sf"/>
</dbReference>
<protein>
    <submittedName>
        <fullName evidence="4">Esterase</fullName>
        <ecNumber evidence="4">3.1.2.-</ecNumber>
    </submittedName>
</protein>
<feature type="domain" description="Thioesterase" evidence="3">
    <location>
        <begin position="49"/>
        <end position="126"/>
    </location>
</feature>
<dbReference type="Pfam" id="PF03061">
    <property type="entry name" value="4HBT"/>
    <property type="match status" value="1"/>
</dbReference>
<dbReference type="KEGG" id="ptan:CRYO30217_02695"/>
<name>A0A916JP81_9FLAO</name>